<feature type="non-terminal residue" evidence="2">
    <location>
        <position position="83"/>
    </location>
</feature>
<evidence type="ECO:0000313" key="3">
    <source>
        <dbReference type="Proteomes" id="UP000216133"/>
    </source>
</evidence>
<gene>
    <name evidence="2" type="ORF">CHH61_24465</name>
</gene>
<evidence type="ECO:0000256" key="1">
    <source>
        <dbReference type="SAM" id="Phobius"/>
    </source>
</evidence>
<accession>A0A268R2M4</accession>
<name>A0A268R2M4_SHOCL</name>
<keyword evidence="1" id="KW-1133">Transmembrane helix</keyword>
<dbReference type="EMBL" id="NPBS01000554">
    <property type="protein sequence ID" value="PAF14455.1"/>
    <property type="molecule type" value="Genomic_DNA"/>
</dbReference>
<evidence type="ECO:0000313" key="2">
    <source>
        <dbReference type="EMBL" id="PAF14455.1"/>
    </source>
</evidence>
<proteinExistence type="predicted"/>
<feature type="non-terminal residue" evidence="2">
    <location>
        <position position="1"/>
    </location>
</feature>
<keyword evidence="1" id="KW-0472">Membrane</keyword>
<keyword evidence="1" id="KW-0812">Transmembrane</keyword>
<protein>
    <submittedName>
        <fullName evidence="2">Sodium:proton antiporter</fullName>
    </submittedName>
</protein>
<sequence length="83" mass="8492">LLTALILGILTAGQESVVTSGDYSFLKVVPYLGVLAAALLGMNVILVLSGGILLAGLIGIADDSYTFVSFLQMIAEGMAGMQT</sequence>
<organism evidence="2 3">
    <name type="scientific">Shouchella clausii</name>
    <name type="common">Alkalihalobacillus clausii</name>
    <dbReference type="NCBI Taxonomy" id="79880"/>
    <lineage>
        <taxon>Bacteria</taxon>
        <taxon>Bacillati</taxon>
        <taxon>Bacillota</taxon>
        <taxon>Bacilli</taxon>
        <taxon>Bacillales</taxon>
        <taxon>Bacillaceae</taxon>
        <taxon>Shouchella</taxon>
    </lineage>
</organism>
<feature type="transmembrane region" description="Helical" evidence="1">
    <location>
        <begin position="30"/>
        <end position="60"/>
    </location>
</feature>
<dbReference type="AlphaFoldDB" id="A0A268R2M4"/>
<reference evidence="2 3" key="1">
    <citation type="submission" date="2017-07" db="EMBL/GenBank/DDBJ databases">
        <title>Isolation and whole genome analysis of endospore-forming bacteria from heroin.</title>
        <authorList>
            <person name="Kalinowski J."/>
            <person name="Ahrens B."/>
            <person name="Al-Dilaimi A."/>
            <person name="Winkler A."/>
            <person name="Wibberg D."/>
            <person name="Schleenbecker U."/>
            <person name="Ruckert C."/>
            <person name="Wolfel R."/>
            <person name="Grass G."/>
        </authorList>
    </citation>
    <scope>NUCLEOTIDE SEQUENCE [LARGE SCALE GENOMIC DNA]</scope>
    <source>
        <strain evidence="2 3">7523-2</strain>
    </source>
</reference>
<dbReference type="Proteomes" id="UP000216133">
    <property type="component" value="Unassembled WGS sequence"/>
</dbReference>
<comment type="caution">
    <text evidence="2">The sequence shown here is derived from an EMBL/GenBank/DDBJ whole genome shotgun (WGS) entry which is preliminary data.</text>
</comment>